<feature type="region of interest" description="Disordered" evidence="2">
    <location>
        <begin position="55"/>
        <end position="130"/>
    </location>
</feature>
<dbReference type="Pfam" id="PF10363">
    <property type="entry name" value="RTP1_C1"/>
    <property type="match status" value="1"/>
</dbReference>
<comment type="caution">
    <text evidence="4">The sequence shown here is derived from an EMBL/GenBank/DDBJ whole genome shotgun (WGS) entry which is preliminary data.</text>
</comment>
<dbReference type="GO" id="GO:0009306">
    <property type="term" value="P:protein secretion"/>
    <property type="evidence" value="ECO:0007669"/>
    <property type="project" value="TreeGrafter"/>
</dbReference>
<dbReference type="InterPro" id="IPR019451">
    <property type="entry name" value="Rtp1_C1"/>
</dbReference>
<feature type="region of interest" description="Disordered" evidence="2">
    <location>
        <begin position="402"/>
        <end position="421"/>
    </location>
</feature>
<dbReference type="AlphaFoldDB" id="A0A5J4WH70"/>
<evidence type="ECO:0000256" key="1">
    <source>
        <dbReference type="ARBA" id="ARBA00005724"/>
    </source>
</evidence>
<feature type="compositionally biased region" description="Acidic residues" evidence="2">
    <location>
        <begin position="113"/>
        <end position="126"/>
    </location>
</feature>
<dbReference type="InterPro" id="IPR039600">
    <property type="entry name" value="TANGO6/Rtp1"/>
</dbReference>
<feature type="domain" description="RNA polymerase II assembly factor Rtp1 C-terminal" evidence="3">
    <location>
        <begin position="193"/>
        <end position="242"/>
    </location>
</feature>
<accession>A0A5J4WH70</accession>
<evidence type="ECO:0000313" key="4">
    <source>
        <dbReference type="EMBL" id="KAA6393639.1"/>
    </source>
</evidence>
<feature type="region of interest" description="Disordered" evidence="2">
    <location>
        <begin position="150"/>
        <end position="183"/>
    </location>
</feature>
<gene>
    <name evidence="4" type="ORF">EZS28_010834</name>
</gene>
<proteinExistence type="inferred from homology"/>
<feature type="compositionally biased region" description="Low complexity" evidence="2">
    <location>
        <begin position="404"/>
        <end position="421"/>
    </location>
</feature>
<comment type="similarity">
    <text evidence="1">Belongs to the Tango6 family.</text>
</comment>
<protein>
    <recommendedName>
        <fullName evidence="3">RNA polymerase II assembly factor Rtp1 C-terminal domain-containing protein</fullName>
    </recommendedName>
</protein>
<dbReference type="PANTHER" id="PTHR20959:SF1">
    <property type="entry name" value="TRANSPORT AND GOLGI ORGANIZATION PROTEIN 6 HOMOLOG"/>
    <property type="match status" value="1"/>
</dbReference>
<dbReference type="SUPFAM" id="SSF48371">
    <property type="entry name" value="ARM repeat"/>
    <property type="match status" value="1"/>
</dbReference>
<dbReference type="Proteomes" id="UP000324800">
    <property type="component" value="Unassembled WGS sequence"/>
</dbReference>
<dbReference type="EMBL" id="SNRW01002177">
    <property type="protein sequence ID" value="KAA6393639.1"/>
    <property type="molecule type" value="Genomic_DNA"/>
</dbReference>
<evidence type="ECO:0000313" key="5">
    <source>
        <dbReference type="Proteomes" id="UP000324800"/>
    </source>
</evidence>
<feature type="compositionally biased region" description="Basic and acidic residues" evidence="2">
    <location>
        <begin position="55"/>
        <end position="70"/>
    </location>
</feature>
<name>A0A5J4WH70_9EUKA</name>
<reference evidence="4 5" key="1">
    <citation type="submission" date="2019-03" db="EMBL/GenBank/DDBJ databases">
        <title>Single cell metagenomics reveals metabolic interactions within the superorganism composed of flagellate Streblomastix strix and complex community of Bacteroidetes bacteria on its surface.</title>
        <authorList>
            <person name="Treitli S.C."/>
            <person name="Kolisko M."/>
            <person name="Husnik F."/>
            <person name="Keeling P."/>
            <person name="Hampl V."/>
        </authorList>
    </citation>
    <scope>NUCLEOTIDE SEQUENCE [LARGE SCALE GENOMIC DNA]</scope>
    <source>
        <strain evidence="4">ST1C</strain>
    </source>
</reference>
<dbReference type="InterPro" id="IPR016024">
    <property type="entry name" value="ARM-type_fold"/>
</dbReference>
<evidence type="ECO:0000256" key="2">
    <source>
        <dbReference type="SAM" id="MobiDB-lite"/>
    </source>
</evidence>
<sequence>MRLRKLLHFLIQFSTEIGPQGLKTISQFADMAIEILEQWTPQNIEEIKMRQIEKQKQKEKKKKELKEKQMNEILNDEEDDDDVQQKKIKRKRKDDEDKYNRKQSQVKNNINIESDDESEQEIDNENQNESPNELISIILGILSAVGSETQTINQQTSEKEKQKEKENIKGIKDQEKQASTSESLDYQRDLKTFREALAELRDPIVPVRAHGIRELAKLCRKNSTVAQENHTKISDLLLTLLSGSIRLALSEVVLKTLQRKFNIIPHFAPLFFEPLFTMASKANLYQQTKQSKDSHNSIQQSSAMVVLACLCELWGSGVQQVVQRVASLAERTLQLPSSADVQRRASALLFTSLLRALLPKDNERESDVMGATISSAQQIYGDNETPLSMLTPTFVPQYANRYHSSQSSSDSQDPFTLSQQHFHSSSSSSSFSILNAHIDILIRAQTQFEIHSDQSMEKDETVRKHCLIGISVINDCKNVLRRIPEIGEDKQESNTVTDNLIFTQIFAGHI</sequence>
<dbReference type="PANTHER" id="PTHR20959">
    <property type="entry name" value="TRANSPORT AND GOLGI ORGANIZATION PROTEIN 6 FAMILY MEMBER"/>
    <property type="match status" value="1"/>
</dbReference>
<organism evidence="4 5">
    <name type="scientific">Streblomastix strix</name>
    <dbReference type="NCBI Taxonomy" id="222440"/>
    <lineage>
        <taxon>Eukaryota</taxon>
        <taxon>Metamonada</taxon>
        <taxon>Preaxostyla</taxon>
        <taxon>Oxymonadida</taxon>
        <taxon>Streblomastigidae</taxon>
        <taxon>Streblomastix</taxon>
    </lineage>
</organism>
<feature type="compositionally biased region" description="Basic and acidic residues" evidence="2">
    <location>
        <begin position="157"/>
        <end position="176"/>
    </location>
</feature>
<evidence type="ECO:0000259" key="3">
    <source>
        <dbReference type="Pfam" id="PF10363"/>
    </source>
</evidence>